<evidence type="ECO:0000313" key="3">
    <source>
        <dbReference type="Proteomes" id="UP001162891"/>
    </source>
</evidence>
<dbReference type="Proteomes" id="UP001162891">
    <property type="component" value="Chromosome"/>
</dbReference>
<evidence type="ECO:0000313" key="2">
    <source>
        <dbReference type="EMBL" id="BDG05185.1"/>
    </source>
</evidence>
<name>A0ABM7X0B8_9BACT</name>
<reference evidence="3" key="1">
    <citation type="journal article" date="2022" name="Int. J. Syst. Evol. Microbiol.">
        <title>Anaeromyxobacter oryzae sp. nov., Anaeromyxobacter diazotrophicus sp. nov. and Anaeromyxobacter paludicola sp. nov., isolated from paddy soils.</title>
        <authorList>
            <person name="Itoh H."/>
            <person name="Xu Z."/>
            <person name="Mise K."/>
            <person name="Masuda Y."/>
            <person name="Ushijima N."/>
            <person name="Hayakawa C."/>
            <person name="Shiratori Y."/>
            <person name="Senoo K."/>
        </authorList>
    </citation>
    <scope>NUCLEOTIDE SEQUENCE [LARGE SCALE GENOMIC DNA]</scope>
    <source>
        <strain evidence="3">Red232</strain>
    </source>
</reference>
<evidence type="ECO:0000256" key="1">
    <source>
        <dbReference type="SAM" id="MobiDB-lite"/>
    </source>
</evidence>
<proteinExistence type="predicted"/>
<accession>A0ABM7X0B8</accession>
<organism evidence="2 3">
    <name type="scientific">Anaeromyxobacter oryzae</name>
    <dbReference type="NCBI Taxonomy" id="2918170"/>
    <lineage>
        <taxon>Bacteria</taxon>
        <taxon>Pseudomonadati</taxon>
        <taxon>Myxococcota</taxon>
        <taxon>Myxococcia</taxon>
        <taxon>Myxococcales</taxon>
        <taxon>Cystobacterineae</taxon>
        <taxon>Anaeromyxobacteraceae</taxon>
        <taxon>Anaeromyxobacter</taxon>
    </lineage>
</organism>
<feature type="region of interest" description="Disordered" evidence="1">
    <location>
        <begin position="48"/>
        <end position="72"/>
    </location>
</feature>
<protein>
    <submittedName>
        <fullName evidence="2">Uncharacterized protein</fullName>
    </submittedName>
</protein>
<sequence length="121" mass="12460">MDVPGTKVSAADTASGEALTFTTTTDQAAALRARVHAMADMHNLHHASGEAGHAPMAGGGRPGMTMPPPSRAAVEDLPDGARIEVTPNDPADVQRLQAAVREHAAQMQEHGCGMMPAQQGS</sequence>
<gene>
    <name evidence="2" type="ORF">AMOR_41810</name>
</gene>
<dbReference type="EMBL" id="AP025591">
    <property type="protein sequence ID" value="BDG05185.1"/>
    <property type="molecule type" value="Genomic_DNA"/>
</dbReference>
<keyword evidence="3" id="KW-1185">Reference proteome</keyword>